<keyword evidence="1" id="KW-0812">Transmembrane</keyword>
<dbReference type="Pfam" id="PF12966">
    <property type="entry name" value="AtpR"/>
    <property type="match status" value="1"/>
</dbReference>
<keyword evidence="3" id="KW-1185">Reference proteome</keyword>
<dbReference type="AlphaFoldDB" id="A0A1I3A1C2"/>
<protein>
    <submittedName>
        <fullName evidence="2">N-ATPase, AtpR subunit</fullName>
    </submittedName>
</protein>
<name>A0A1I3A1C2_9GAMM</name>
<organism evidence="2 3">
    <name type="scientific">Modicisalibacter xianhensis</name>
    <dbReference type="NCBI Taxonomy" id="442341"/>
    <lineage>
        <taxon>Bacteria</taxon>
        <taxon>Pseudomonadati</taxon>
        <taxon>Pseudomonadota</taxon>
        <taxon>Gammaproteobacteria</taxon>
        <taxon>Oceanospirillales</taxon>
        <taxon>Halomonadaceae</taxon>
        <taxon>Modicisalibacter</taxon>
    </lineage>
</organism>
<feature type="transmembrane region" description="Helical" evidence="1">
    <location>
        <begin position="7"/>
        <end position="29"/>
    </location>
</feature>
<dbReference type="Proteomes" id="UP000199040">
    <property type="component" value="Unassembled WGS sequence"/>
</dbReference>
<dbReference type="RefSeq" id="WP_092844407.1">
    <property type="nucleotide sequence ID" value="NZ_FOPY01000004.1"/>
</dbReference>
<evidence type="ECO:0000256" key="1">
    <source>
        <dbReference type="SAM" id="Phobius"/>
    </source>
</evidence>
<accession>A0A1I3A1C2</accession>
<proteinExistence type="predicted"/>
<keyword evidence="1" id="KW-0472">Membrane</keyword>
<gene>
    <name evidence="2" type="ORF">SAMN04487959_10432</name>
</gene>
<keyword evidence="1" id="KW-1133">Transmembrane helix</keyword>
<evidence type="ECO:0000313" key="2">
    <source>
        <dbReference type="EMBL" id="SFH43101.1"/>
    </source>
</evidence>
<dbReference type="STRING" id="442341.SAMN04487959_10432"/>
<dbReference type="InterPro" id="IPR017581">
    <property type="entry name" value="AtpR-like"/>
</dbReference>
<dbReference type="EMBL" id="FOPY01000004">
    <property type="protein sequence ID" value="SFH43101.1"/>
    <property type="molecule type" value="Genomic_DNA"/>
</dbReference>
<evidence type="ECO:0000313" key="3">
    <source>
        <dbReference type="Proteomes" id="UP000199040"/>
    </source>
</evidence>
<feature type="transmembrane region" description="Helical" evidence="1">
    <location>
        <begin position="49"/>
        <end position="75"/>
    </location>
</feature>
<sequence>MNLIGQGAAGLVLGLAGGFVHFLSLAWNLELFLGGRTWQALGLQGLRLALTVALLAGLAHWGLFAVLAGLAGLLASRHLALRTRKAVAS</sequence>
<reference evidence="2 3" key="1">
    <citation type="submission" date="2016-10" db="EMBL/GenBank/DDBJ databases">
        <authorList>
            <person name="de Groot N.N."/>
        </authorList>
    </citation>
    <scope>NUCLEOTIDE SEQUENCE [LARGE SCALE GENOMIC DNA]</scope>
    <source>
        <strain evidence="2 3">CGMCC 1.6848</strain>
    </source>
</reference>